<keyword evidence="7" id="KW-1185">Reference proteome</keyword>
<name>A0A0N1GYD6_9EURO</name>
<dbReference type="Pfam" id="PF01266">
    <property type="entry name" value="DAO"/>
    <property type="match status" value="1"/>
</dbReference>
<dbReference type="GO" id="GO:0016070">
    <property type="term" value="P:RNA metabolic process"/>
    <property type="evidence" value="ECO:0007669"/>
    <property type="project" value="UniProtKB-ARBA"/>
</dbReference>
<dbReference type="InterPro" id="IPR007042">
    <property type="entry name" value="SERRATE/Ars2_C"/>
</dbReference>
<evidence type="ECO:0000256" key="2">
    <source>
        <dbReference type="ARBA" id="ARBA00005407"/>
    </source>
</evidence>
<feature type="region of interest" description="Disordered" evidence="4">
    <location>
        <begin position="561"/>
        <end position="608"/>
    </location>
</feature>
<dbReference type="SMART" id="SM01173">
    <property type="entry name" value="DUF4187"/>
    <property type="match status" value="1"/>
</dbReference>
<dbReference type="GO" id="GO:0016604">
    <property type="term" value="C:nuclear body"/>
    <property type="evidence" value="ECO:0007669"/>
    <property type="project" value="TreeGrafter"/>
</dbReference>
<feature type="region of interest" description="Disordered" evidence="4">
    <location>
        <begin position="351"/>
        <end position="385"/>
    </location>
</feature>
<feature type="region of interest" description="Disordered" evidence="4">
    <location>
        <begin position="1"/>
        <end position="112"/>
    </location>
</feature>
<feature type="region of interest" description="Disordered" evidence="4">
    <location>
        <begin position="791"/>
        <end position="818"/>
    </location>
</feature>
<feature type="domain" description="C2H2-type" evidence="5">
    <location>
        <begin position="671"/>
        <end position="694"/>
    </location>
</feature>
<dbReference type="Pfam" id="PF04959">
    <property type="entry name" value="ARS2"/>
    <property type="match status" value="1"/>
</dbReference>
<evidence type="ECO:0000256" key="3">
    <source>
        <dbReference type="ARBA" id="ARBA00023242"/>
    </source>
</evidence>
<feature type="compositionally biased region" description="Low complexity" evidence="4">
    <location>
        <begin position="568"/>
        <end position="579"/>
    </location>
</feature>
<dbReference type="InterPro" id="IPR021933">
    <property type="entry name" value="SERRATE/Ars2_N"/>
</dbReference>
<evidence type="ECO:0000256" key="1">
    <source>
        <dbReference type="ARBA" id="ARBA00004123"/>
    </source>
</evidence>
<evidence type="ECO:0000259" key="5">
    <source>
        <dbReference type="PROSITE" id="PS00028"/>
    </source>
</evidence>
<feature type="region of interest" description="Disordered" evidence="4">
    <location>
        <begin position="143"/>
        <end position="173"/>
    </location>
</feature>
<comment type="similarity">
    <text evidence="2">Belongs to the ARS2 family.</text>
</comment>
<organism evidence="6 7">
    <name type="scientific">Cyphellophora attinorum</name>
    <dbReference type="NCBI Taxonomy" id="1664694"/>
    <lineage>
        <taxon>Eukaryota</taxon>
        <taxon>Fungi</taxon>
        <taxon>Dikarya</taxon>
        <taxon>Ascomycota</taxon>
        <taxon>Pezizomycotina</taxon>
        <taxon>Eurotiomycetes</taxon>
        <taxon>Chaetothyriomycetidae</taxon>
        <taxon>Chaetothyriales</taxon>
        <taxon>Cyphellophoraceae</taxon>
        <taxon>Cyphellophora</taxon>
    </lineage>
</organism>
<dbReference type="InterPro" id="IPR039727">
    <property type="entry name" value="SE/Ars2"/>
</dbReference>
<gene>
    <name evidence="6" type="ORF">AB675_4747</name>
</gene>
<dbReference type="PANTHER" id="PTHR13165">
    <property type="entry name" value="ARSENITE-RESISTANCE PROTEIN 2"/>
    <property type="match status" value="1"/>
</dbReference>
<dbReference type="GeneID" id="28736786"/>
<sequence>MNPYEAYGSPTAERPAPRHRDDADRGDRGDRGDTYRRRSPPPDRRRGRERSRSPAGIDRYQPGRDRQVREREPNDDRRQAPRERDDRRRAPSPTAANIDRYVPGQEPDKPQIRANMLTNPLAMDTQVGFSFFRDWWRTEQEIKQDKERQRTGGRPDRVKGEREAKEDRDKEHAKIQEAYDQYKQDFQVKMARAFVNQHKGEEWFKERYIPEVRDAFRKRLMDFRTEAFEQWQKDIEAGVFDEFTLEGIYKNDSDGAGGMVEKEEGEAVGGNEVLGVLDLVPAKGGDLRDEAAQQPALLIKTLAPNVSRESIEAFCKEQLGQDAGGYKWLSLSDPNPSKKFHRIGWIMLHPGGEEDPDAMEVNDRGDGRGEEGEEEEKKPELAKAAPTQRAMELVDSKTITDPIRGDFVCHVGVHSTVPVPRKKALWDLFSAPERVERDYELARRLVFKFDTESGKDDMTGGLAKIDARVEQMRSQGLIVPPPKAKKSNFEDNDDEIKFEEEGEEGEEVEDDDDEELLVVKKKLDMLIEYLRRVHNFCLYCVFESDSVHELIRKCPGGHLRRPRAGLTSAAKAAARASAAGDPFPGKKESRQNGNDDGSDSPVQEKRQKFNRSEQQLLRAFNWVKTYEEKVLQLLEPEYTDLKKIGGKPVDEAVDEELSKYVKQEDEAKYRCKVPECQKLFKAEHFWKKHVEKRHEDWYKALKNDLDLVNTYVLDPSHIAPSRSDANSNGHFPLPANHHLNSGTPRGFSLQNMNMFNSNAMANMSNMANQFMQNMTGFEANGHSGGPVRRGGGRFGNRSGPYDRAPRNQGRGYNNMGGLGGGGGGGKWGDGMGNGVNAIGPREAIQGRTIKSYEDLDAQPSGQSNGAGRPMGGSGTTHPLQPHLSLQDKHNIILARKPHALESHRSTPDLPSHTDVLIIGAGMTGVSVAYSILNPDPLPIPPIMNGTSSASPKADSAFPSIPDPKPNPSILLLEARTLCSGATGRNGGHLKLAFSHLLHLHATVSAAAAIELGAYQLAQLDAMKALSDMEGLGAEAQFLVTRSWDVILDSAGWHAGRERETGLWVLNQIQVLSVKEWSMDGIERITGVKGVDGGAFGVPAASLWPYKFVCGLTERLLEQGVDLQTNTLVQKVSETRGSDGYFTLETNRGVVRARKVVFATNAYTAGILPSYEDVIMPCKGTACHALREHSSSPTQTRTVTYNIHEPSGEVNYLNMRPDDSVVFGGAYEVFRLDTSCCVATVDDGTLVYEKEVREYFENLLKVKYRDWAESGVRIDHLWTGIMGSTPDNYPYVGPLEGEGRYICAGFNGAGMLHILLSARGLASMVRDDKVRIEETEVPSMFRVGKQRLMNFPPGRWAKPKARR</sequence>
<dbReference type="Gene3D" id="3.30.9.10">
    <property type="entry name" value="D-Amino Acid Oxidase, subunit A, domain 2"/>
    <property type="match status" value="1"/>
</dbReference>
<feature type="compositionally biased region" description="Basic and acidic residues" evidence="4">
    <location>
        <begin position="15"/>
        <end position="52"/>
    </location>
</feature>
<evidence type="ECO:0000313" key="6">
    <source>
        <dbReference type="EMBL" id="KPI35642.1"/>
    </source>
</evidence>
<dbReference type="Proteomes" id="UP000038010">
    <property type="component" value="Unassembled WGS sequence"/>
</dbReference>
<dbReference type="VEuPathDB" id="FungiDB:AB675_4747"/>
<dbReference type="InterPro" id="IPR006076">
    <property type="entry name" value="FAD-dep_OxRdtase"/>
</dbReference>
<dbReference type="STRING" id="1664694.A0A0N1GYD6"/>
<feature type="compositionally biased region" description="Basic and acidic residues" evidence="4">
    <location>
        <begin position="361"/>
        <end position="381"/>
    </location>
</feature>
<dbReference type="GO" id="GO:0031047">
    <property type="term" value="P:regulatory ncRNA-mediated gene silencing"/>
    <property type="evidence" value="ECO:0007669"/>
    <property type="project" value="UniProtKB-ARBA"/>
</dbReference>
<accession>A0A0N1GYD6</accession>
<comment type="subcellular location">
    <subcellularLocation>
        <location evidence="1">Nucleus</location>
    </subcellularLocation>
</comment>
<dbReference type="Pfam" id="PF12066">
    <property type="entry name" value="SERRATE_Ars2_N"/>
    <property type="match status" value="1"/>
</dbReference>
<dbReference type="InterPro" id="IPR036188">
    <property type="entry name" value="FAD/NAD-bd_sf"/>
</dbReference>
<dbReference type="PROSITE" id="PS00028">
    <property type="entry name" value="ZINC_FINGER_C2H2_1"/>
    <property type="match status" value="1"/>
</dbReference>
<feature type="region of interest" description="Disordered" evidence="4">
    <location>
        <begin position="855"/>
        <end position="882"/>
    </location>
</feature>
<dbReference type="Pfam" id="PF13821">
    <property type="entry name" value="DUF4187"/>
    <property type="match status" value="1"/>
</dbReference>
<evidence type="ECO:0000313" key="7">
    <source>
        <dbReference type="Proteomes" id="UP000038010"/>
    </source>
</evidence>
<dbReference type="OrthoDB" id="342064at2759"/>
<dbReference type="PANTHER" id="PTHR13165:SF0">
    <property type="entry name" value="SERRATE RNA EFFECTOR MOLECULE HOMOLOG"/>
    <property type="match status" value="1"/>
</dbReference>
<keyword evidence="3" id="KW-0539">Nucleus</keyword>
<protein>
    <submittedName>
        <fullName evidence="6">Zinc finger protein</fullName>
    </submittedName>
</protein>
<feature type="compositionally biased region" description="Basic and acidic residues" evidence="4">
    <location>
        <begin position="61"/>
        <end position="89"/>
    </location>
</feature>
<reference evidence="6 7" key="1">
    <citation type="submission" date="2015-06" db="EMBL/GenBank/DDBJ databases">
        <title>Draft genome of the ant-associated black yeast Phialophora attae CBS 131958.</title>
        <authorList>
            <person name="Moreno L.F."/>
            <person name="Stielow B.J."/>
            <person name="de Hoog S."/>
            <person name="Vicente V.A."/>
            <person name="Weiss V.A."/>
            <person name="de Vries M."/>
            <person name="Cruz L.M."/>
            <person name="Souza E.M."/>
        </authorList>
    </citation>
    <scope>NUCLEOTIDE SEQUENCE [LARGE SCALE GENOMIC DNA]</scope>
    <source>
        <strain evidence="6 7">CBS 131958</strain>
    </source>
</reference>
<dbReference type="InterPro" id="IPR013087">
    <property type="entry name" value="Znf_C2H2_type"/>
</dbReference>
<dbReference type="InterPro" id="IPR025239">
    <property type="entry name" value="DUF4187"/>
</dbReference>
<dbReference type="SUPFAM" id="SSF51905">
    <property type="entry name" value="FAD/NAD(P)-binding domain"/>
    <property type="match status" value="1"/>
</dbReference>
<proteinExistence type="inferred from homology"/>
<dbReference type="Gene3D" id="3.50.50.60">
    <property type="entry name" value="FAD/NAD(P)-binding domain"/>
    <property type="match status" value="1"/>
</dbReference>
<evidence type="ECO:0000256" key="4">
    <source>
        <dbReference type="SAM" id="MobiDB-lite"/>
    </source>
</evidence>
<comment type="caution">
    <text evidence="6">The sequence shown here is derived from an EMBL/GenBank/DDBJ whole genome shotgun (WGS) entry which is preliminary data.</text>
</comment>
<dbReference type="EMBL" id="LFJN01000038">
    <property type="protein sequence ID" value="KPI35642.1"/>
    <property type="molecule type" value="Genomic_DNA"/>
</dbReference>
<dbReference type="RefSeq" id="XP_017995605.1">
    <property type="nucleotide sequence ID" value="XM_018144907.1"/>
</dbReference>